<feature type="domain" description="NodB homology" evidence="1">
    <location>
        <begin position="90"/>
        <end position="270"/>
    </location>
</feature>
<dbReference type="CDD" id="cd10917">
    <property type="entry name" value="CE4_NodB_like_6s_7s"/>
    <property type="match status" value="1"/>
</dbReference>
<dbReference type="InterPro" id="IPR011330">
    <property type="entry name" value="Glyco_hydro/deAcase_b/a-brl"/>
</dbReference>
<dbReference type="InterPro" id="IPR050248">
    <property type="entry name" value="Polysacc_deacetylase_ArnD"/>
</dbReference>
<dbReference type="PROSITE" id="PS51677">
    <property type="entry name" value="NODB"/>
    <property type="match status" value="1"/>
</dbReference>
<dbReference type="EMBL" id="VLKZ01000006">
    <property type="protein sequence ID" value="TWI55840.1"/>
    <property type="molecule type" value="Genomic_DNA"/>
</dbReference>
<dbReference type="InterPro" id="IPR002509">
    <property type="entry name" value="NODB_dom"/>
</dbReference>
<evidence type="ECO:0000313" key="3">
    <source>
        <dbReference type="Proteomes" id="UP000315711"/>
    </source>
</evidence>
<reference evidence="2 3" key="1">
    <citation type="journal article" date="2015" name="Stand. Genomic Sci.">
        <title>Genomic Encyclopedia of Bacterial and Archaeal Type Strains, Phase III: the genomes of soil and plant-associated and newly described type strains.</title>
        <authorList>
            <person name="Whitman W.B."/>
            <person name="Woyke T."/>
            <person name="Klenk H.P."/>
            <person name="Zhou Y."/>
            <person name="Lilburn T.G."/>
            <person name="Beck B.J."/>
            <person name="De Vos P."/>
            <person name="Vandamme P."/>
            <person name="Eisen J.A."/>
            <person name="Garrity G."/>
            <person name="Hugenholtz P."/>
            <person name="Kyrpides N.C."/>
        </authorList>
    </citation>
    <scope>NUCLEOTIDE SEQUENCE [LARGE SCALE GENOMIC DNA]</scope>
    <source>
        <strain evidence="2 3">CGMCC 1.10116</strain>
    </source>
</reference>
<accession>A0A562QI25</accession>
<dbReference type="Pfam" id="PF01522">
    <property type="entry name" value="Polysacc_deac_1"/>
    <property type="match status" value="1"/>
</dbReference>
<evidence type="ECO:0000313" key="2">
    <source>
        <dbReference type="EMBL" id="TWI55840.1"/>
    </source>
</evidence>
<name>A0A562QI25_9BACI</name>
<organism evidence="2 3">
    <name type="scientific">Halalkalibacter nanhaiisediminis</name>
    <dbReference type="NCBI Taxonomy" id="688079"/>
    <lineage>
        <taxon>Bacteria</taxon>
        <taxon>Bacillati</taxon>
        <taxon>Bacillota</taxon>
        <taxon>Bacilli</taxon>
        <taxon>Bacillales</taxon>
        <taxon>Bacillaceae</taxon>
        <taxon>Halalkalibacter</taxon>
    </lineage>
</organism>
<keyword evidence="3" id="KW-1185">Reference proteome</keyword>
<dbReference type="Gene3D" id="3.20.20.370">
    <property type="entry name" value="Glycoside hydrolase/deacetylase"/>
    <property type="match status" value="1"/>
</dbReference>
<dbReference type="GO" id="GO:0016810">
    <property type="term" value="F:hydrolase activity, acting on carbon-nitrogen (but not peptide) bonds"/>
    <property type="evidence" value="ECO:0007669"/>
    <property type="project" value="InterPro"/>
</dbReference>
<dbReference type="Proteomes" id="UP000315711">
    <property type="component" value="Unassembled WGS sequence"/>
</dbReference>
<proteinExistence type="predicted"/>
<dbReference type="AlphaFoldDB" id="A0A562QI25"/>
<dbReference type="SUPFAM" id="SSF88713">
    <property type="entry name" value="Glycoside hydrolase/deacetylase"/>
    <property type="match status" value="1"/>
</dbReference>
<comment type="caution">
    <text evidence="2">The sequence shown here is derived from an EMBL/GenBank/DDBJ whole genome shotgun (WGS) entry which is preliminary data.</text>
</comment>
<protein>
    <submittedName>
        <fullName evidence="2">Peptidoglycan/xylan/chitin deacetylase (PgdA/CDA1 family)</fullName>
    </submittedName>
</protein>
<dbReference type="GO" id="GO:0005975">
    <property type="term" value="P:carbohydrate metabolic process"/>
    <property type="evidence" value="ECO:0007669"/>
    <property type="project" value="InterPro"/>
</dbReference>
<dbReference type="PANTHER" id="PTHR10587">
    <property type="entry name" value="GLYCOSYL TRANSFERASE-RELATED"/>
    <property type="match status" value="1"/>
</dbReference>
<dbReference type="PROSITE" id="PS51257">
    <property type="entry name" value="PROKAR_LIPOPROTEIN"/>
    <property type="match status" value="1"/>
</dbReference>
<evidence type="ECO:0000259" key="1">
    <source>
        <dbReference type="PROSITE" id="PS51677"/>
    </source>
</evidence>
<sequence length="278" mass="31480">MKYIKVGLLAFFMMVGCEQTETVGHGQKGAGDEIDTPVSIGEEHEAIEEPSLIVDDEVEQVDITEKESEVKYKINRDNWKVEPLEGGIEQVVLLTIDDAPNDFSIEMAETLQEIDAPAIFFVNGHFIADEAGEDKLRTLHEMGFEIGNHTMNHPNMGDISMEEQRREIVELNDLIEEIIGERPRFYRAPFGVNTETSEAVMIEEDMTSMNWTYGYDWEANYQNAEALADIMVNTPYLTAGANLLMHDRQWTLGALTDIVTGLREKGYEIVDPKEIKTK</sequence>
<gene>
    <name evidence="2" type="ORF">IQ10_02400</name>
</gene>